<accession>A0ABP7EH72</accession>
<dbReference type="SUPFAM" id="SSF55729">
    <property type="entry name" value="Acyl-CoA N-acyltransferases (Nat)"/>
    <property type="match status" value="1"/>
</dbReference>
<feature type="domain" description="BioF2-like acetyltransferase" evidence="2">
    <location>
        <begin position="118"/>
        <end position="250"/>
    </location>
</feature>
<evidence type="ECO:0000313" key="4">
    <source>
        <dbReference type="Proteomes" id="UP001500051"/>
    </source>
</evidence>
<evidence type="ECO:0000259" key="2">
    <source>
        <dbReference type="Pfam" id="PF13480"/>
    </source>
</evidence>
<reference evidence="4" key="1">
    <citation type="journal article" date="2019" name="Int. J. Syst. Evol. Microbiol.">
        <title>The Global Catalogue of Microorganisms (GCM) 10K type strain sequencing project: providing services to taxonomists for standard genome sequencing and annotation.</title>
        <authorList>
            <consortium name="The Broad Institute Genomics Platform"/>
            <consortium name="The Broad Institute Genome Sequencing Center for Infectious Disease"/>
            <person name="Wu L."/>
            <person name="Ma J."/>
        </authorList>
    </citation>
    <scope>NUCLEOTIDE SEQUENCE [LARGE SCALE GENOMIC DNA]</scope>
    <source>
        <strain evidence="4">JCM 16548</strain>
    </source>
</reference>
<name>A0ABP7EH72_9ACTN</name>
<dbReference type="EMBL" id="BAAAYX010000026">
    <property type="protein sequence ID" value="GAA3718532.1"/>
    <property type="molecule type" value="Genomic_DNA"/>
</dbReference>
<feature type="region of interest" description="Disordered" evidence="1">
    <location>
        <begin position="271"/>
        <end position="290"/>
    </location>
</feature>
<evidence type="ECO:0000313" key="3">
    <source>
        <dbReference type="EMBL" id="GAA3718532.1"/>
    </source>
</evidence>
<dbReference type="RefSeq" id="WP_344814542.1">
    <property type="nucleotide sequence ID" value="NZ_BAAAYX010000026.1"/>
</dbReference>
<dbReference type="Gene3D" id="3.40.630.30">
    <property type="match status" value="1"/>
</dbReference>
<sequence>MTKATLVPMVLVRDGHDIGVIPVLLRRRGMFTTLGCVPFPYCGPLVPAEDLDECLDLLARRARRWGVIRMTVQFSPGSAVDETSLAGHGFEVARDVTYVIDTSSDLDVLWSRLTSESRRRVRLTEKNGITVTTALPPGTLEDFERQVFTERGDRSGYDGGLTPHLPLLTGPDLRIRATAAVRDNEVLGALVTLAHGSETLGWMGGVFPRHRNTHAGYALYWDAIRWSHEIGARRLDTVGAPNEGIARFKRQFGAVAQEFVTSRKDSRTGSLVYGARRRLSTPGTNRGPLT</sequence>
<organism evidence="3 4">
    <name type="scientific">Microlunatus aurantiacus</name>
    <dbReference type="NCBI Taxonomy" id="446786"/>
    <lineage>
        <taxon>Bacteria</taxon>
        <taxon>Bacillati</taxon>
        <taxon>Actinomycetota</taxon>
        <taxon>Actinomycetes</taxon>
        <taxon>Propionibacteriales</taxon>
        <taxon>Propionibacteriaceae</taxon>
        <taxon>Microlunatus</taxon>
    </lineage>
</organism>
<keyword evidence="4" id="KW-1185">Reference proteome</keyword>
<dbReference type="PANTHER" id="PTHR36174">
    <property type="entry name" value="LIPID II:GLYCINE GLYCYLTRANSFERASE"/>
    <property type="match status" value="1"/>
</dbReference>
<dbReference type="PANTHER" id="PTHR36174:SF1">
    <property type="entry name" value="LIPID II:GLYCINE GLYCYLTRANSFERASE"/>
    <property type="match status" value="1"/>
</dbReference>
<protein>
    <recommendedName>
        <fullName evidence="2">BioF2-like acetyltransferase domain-containing protein</fullName>
    </recommendedName>
</protein>
<dbReference type="Proteomes" id="UP001500051">
    <property type="component" value="Unassembled WGS sequence"/>
</dbReference>
<dbReference type="Pfam" id="PF13480">
    <property type="entry name" value="Acetyltransf_6"/>
    <property type="match status" value="1"/>
</dbReference>
<comment type="caution">
    <text evidence="3">The sequence shown here is derived from an EMBL/GenBank/DDBJ whole genome shotgun (WGS) entry which is preliminary data.</text>
</comment>
<dbReference type="InterPro" id="IPR038740">
    <property type="entry name" value="BioF2-like_GNAT_dom"/>
</dbReference>
<proteinExistence type="predicted"/>
<gene>
    <name evidence="3" type="ORF">GCM10022204_43230</name>
</gene>
<dbReference type="InterPro" id="IPR050644">
    <property type="entry name" value="PG_Glycine_Bridge_Synth"/>
</dbReference>
<evidence type="ECO:0000256" key="1">
    <source>
        <dbReference type="SAM" id="MobiDB-lite"/>
    </source>
</evidence>
<dbReference type="InterPro" id="IPR016181">
    <property type="entry name" value="Acyl_CoA_acyltransferase"/>
</dbReference>